<accession>A0A6B2M135</accession>
<gene>
    <name evidence="7" type="ORF">G0Q06_06605</name>
</gene>
<keyword evidence="2 5" id="KW-0812">Transmembrane</keyword>
<evidence type="ECO:0000259" key="6">
    <source>
        <dbReference type="PROSITE" id="PS50801"/>
    </source>
</evidence>
<dbReference type="Pfam" id="PF01740">
    <property type="entry name" value="STAS"/>
    <property type="match status" value="1"/>
</dbReference>
<comment type="subcellular location">
    <subcellularLocation>
        <location evidence="1">Membrane</location>
        <topology evidence="1">Multi-pass membrane protein</topology>
    </subcellularLocation>
</comment>
<protein>
    <submittedName>
        <fullName evidence="7">SulP family inorganic anion transporter</fullName>
    </submittedName>
</protein>
<dbReference type="InterPro" id="IPR002645">
    <property type="entry name" value="STAS_dom"/>
</dbReference>
<dbReference type="AlphaFoldDB" id="A0A6B2M135"/>
<keyword evidence="8" id="KW-1185">Reference proteome</keyword>
<feature type="transmembrane region" description="Helical" evidence="5">
    <location>
        <begin position="170"/>
        <end position="190"/>
    </location>
</feature>
<proteinExistence type="predicted"/>
<dbReference type="CDD" id="cd07042">
    <property type="entry name" value="STAS_SulP_like_sulfate_transporter"/>
    <property type="match status" value="1"/>
</dbReference>
<dbReference type="RefSeq" id="WP_163963732.1">
    <property type="nucleotide sequence ID" value="NZ_JAAGNX010000002.1"/>
</dbReference>
<feature type="domain" description="STAS" evidence="6">
    <location>
        <begin position="460"/>
        <end position="565"/>
    </location>
</feature>
<evidence type="ECO:0000256" key="2">
    <source>
        <dbReference type="ARBA" id="ARBA00022692"/>
    </source>
</evidence>
<reference evidence="7 8" key="1">
    <citation type="submission" date="2020-02" db="EMBL/GenBank/DDBJ databases">
        <title>Albibacoteraceae fam. nov., the first described family within the subdivision 4 Verrucomicrobia.</title>
        <authorList>
            <person name="Xi F."/>
        </authorList>
    </citation>
    <scope>NUCLEOTIDE SEQUENCE [LARGE SCALE GENOMIC DNA]</scope>
    <source>
        <strain evidence="7 8">CK1056</strain>
    </source>
</reference>
<feature type="transmembrane region" description="Helical" evidence="5">
    <location>
        <begin position="118"/>
        <end position="138"/>
    </location>
</feature>
<feature type="transmembrane region" description="Helical" evidence="5">
    <location>
        <begin position="144"/>
        <end position="163"/>
    </location>
</feature>
<feature type="transmembrane region" description="Helical" evidence="5">
    <location>
        <begin position="342"/>
        <end position="365"/>
    </location>
</feature>
<feature type="transmembrane region" description="Helical" evidence="5">
    <location>
        <begin position="313"/>
        <end position="330"/>
    </location>
</feature>
<feature type="transmembrane region" description="Helical" evidence="5">
    <location>
        <begin position="407"/>
        <end position="437"/>
    </location>
</feature>
<organism evidence="7 8">
    <name type="scientific">Oceanipulchritudo coccoides</name>
    <dbReference type="NCBI Taxonomy" id="2706888"/>
    <lineage>
        <taxon>Bacteria</taxon>
        <taxon>Pseudomonadati</taxon>
        <taxon>Verrucomicrobiota</taxon>
        <taxon>Opitutia</taxon>
        <taxon>Puniceicoccales</taxon>
        <taxon>Oceanipulchritudinaceae</taxon>
        <taxon>Oceanipulchritudo</taxon>
    </lineage>
</organism>
<evidence type="ECO:0000256" key="5">
    <source>
        <dbReference type="SAM" id="Phobius"/>
    </source>
</evidence>
<keyword evidence="3 5" id="KW-1133">Transmembrane helix</keyword>
<dbReference type="SUPFAM" id="SSF52091">
    <property type="entry name" value="SpoIIaa-like"/>
    <property type="match status" value="1"/>
</dbReference>
<dbReference type="PROSITE" id="PS50801">
    <property type="entry name" value="STAS"/>
    <property type="match status" value="1"/>
</dbReference>
<evidence type="ECO:0000313" key="8">
    <source>
        <dbReference type="Proteomes" id="UP000478417"/>
    </source>
</evidence>
<name>A0A6B2M135_9BACT</name>
<dbReference type="Pfam" id="PF00916">
    <property type="entry name" value="Sulfate_transp"/>
    <property type="match status" value="1"/>
</dbReference>
<dbReference type="Gene3D" id="3.30.750.24">
    <property type="entry name" value="STAS domain"/>
    <property type="match status" value="1"/>
</dbReference>
<keyword evidence="4 5" id="KW-0472">Membrane</keyword>
<feature type="transmembrane region" description="Helical" evidence="5">
    <location>
        <begin position="57"/>
        <end position="82"/>
    </location>
</feature>
<sequence>MRVIRSIHKVLSEFKRRNHLDYFPLRRSLRGYNTIQAKGDLRAGINVALLAFPQGMAYAAIAGLPIQYGIFASAIAAMLGPIFSGSRFIVLGPTNATSVLVFASFLSLGVMADEKIPLISLTVLLSGIFLVMGAFLKVANLIQYISRSVVTGYITAAAIYIIVNQLKKALGFEITLPQGSTFLTVIWLTLKGLPATHWPTFLLSVTAFGLYWVLDRRYKLLPNVAITLVVMSVAGFAMNNLLGNFTDLAPVITLTAVDATQWRFSFPDISGDLVSQVASVSLVIAFLSVLEGTSIGKSLASRAGQKLDSNQEMLGMGIANIGCAFYQGMPASGSLTRSQLNWVSGAFTPMASIISGIICAIGAYSLGPFTRFIPVSVLAVLVIAIGFSLINRHVIRVVWNATGSDRIVFATTFLAALLIRLDFAIILGTATSVLLFLRKAAQPELTEFTQDDAGQLTPLSDQDSEATPEISIVHVEGDLFFGASEIFRDQMRRVCEKASLKIVVLKMRNAYHLDATSVLALEELIRYMREQDRTLLITEVRKDAIRIFKNSGLIEVIGRENIFPDNPSNPTIATAKALRRAMQLMGGKEADVRIYLGKSKKAAT</sequence>
<dbReference type="Proteomes" id="UP000478417">
    <property type="component" value="Unassembled WGS sequence"/>
</dbReference>
<dbReference type="InterPro" id="IPR011547">
    <property type="entry name" value="SLC26A/SulP_dom"/>
</dbReference>
<evidence type="ECO:0000256" key="4">
    <source>
        <dbReference type="ARBA" id="ARBA00023136"/>
    </source>
</evidence>
<dbReference type="InterPro" id="IPR001902">
    <property type="entry name" value="SLC26A/SulP_fam"/>
</dbReference>
<feature type="transmembrane region" description="Helical" evidence="5">
    <location>
        <begin position="372"/>
        <end position="395"/>
    </location>
</feature>
<feature type="transmembrane region" description="Helical" evidence="5">
    <location>
        <begin position="220"/>
        <end position="238"/>
    </location>
</feature>
<dbReference type="InterPro" id="IPR036513">
    <property type="entry name" value="STAS_dom_sf"/>
</dbReference>
<comment type="caution">
    <text evidence="7">The sequence shown here is derived from an EMBL/GenBank/DDBJ whole genome shotgun (WGS) entry which is preliminary data.</text>
</comment>
<dbReference type="EMBL" id="JAAGNX010000002">
    <property type="protein sequence ID" value="NDV62112.1"/>
    <property type="molecule type" value="Genomic_DNA"/>
</dbReference>
<feature type="transmembrane region" description="Helical" evidence="5">
    <location>
        <begin position="196"/>
        <end position="213"/>
    </location>
</feature>
<evidence type="ECO:0000256" key="3">
    <source>
        <dbReference type="ARBA" id="ARBA00022989"/>
    </source>
</evidence>
<dbReference type="PANTHER" id="PTHR11814">
    <property type="entry name" value="SULFATE TRANSPORTER"/>
    <property type="match status" value="1"/>
</dbReference>
<evidence type="ECO:0000256" key="1">
    <source>
        <dbReference type="ARBA" id="ARBA00004141"/>
    </source>
</evidence>
<feature type="transmembrane region" description="Helical" evidence="5">
    <location>
        <begin position="88"/>
        <end position="111"/>
    </location>
</feature>
<dbReference type="GO" id="GO:0016020">
    <property type="term" value="C:membrane"/>
    <property type="evidence" value="ECO:0007669"/>
    <property type="project" value="UniProtKB-SubCell"/>
</dbReference>
<evidence type="ECO:0000313" key="7">
    <source>
        <dbReference type="EMBL" id="NDV62112.1"/>
    </source>
</evidence>
<dbReference type="GO" id="GO:0055085">
    <property type="term" value="P:transmembrane transport"/>
    <property type="evidence" value="ECO:0007669"/>
    <property type="project" value="InterPro"/>
</dbReference>